<organism evidence="9 10">
    <name type="scientific">Microdochium bolleyi</name>
    <dbReference type="NCBI Taxonomy" id="196109"/>
    <lineage>
        <taxon>Eukaryota</taxon>
        <taxon>Fungi</taxon>
        <taxon>Dikarya</taxon>
        <taxon>Ascomycota</taxon>
        <taxon>Pezizomycotina</taxon>
        <taxon>Sordariomycetes</taxon>
        <taxon>Xylariomycetidae</taxon>
        <taxon>Xylariales</taxon>
        <taxon>Microdochiaceae</taxon>
        <taxon>Microdochium</taxon>
    </lineage>
</organism>
<reference evidence="10" key="1">
    <citation type="submission" date="2016-02" db="EMBL/GenBank/DDBJ databases">
        <title>Draft genome sequence of Microdochium bolleyi, a fungal endophyte of beachgrass.</title>
        <authorList>
            <consortium name="DOE Joint Genome Institute"/>
            <person name="David A.S."/>
            <person name="May G."/>
            <person name="Haridas S."/>
            <person name="Lim J."/>
            <person name="Wang M."/>
            <person name="Labutti K."/>
            <person name="Lipzen A."/>
            <person name="Barry K."/>
            <person name="Grigoriev I.V."/>
        </authorList>
    </citation>
    <scope>NUCLEOTIDE SEQUENCE [LARGE SCALE GENOMIC DNA]</scope>
    <source>
        <strain evidence="10">J235TASD1</strain>
    </source>
</reference>
<gene>
    <name evidence="9" type="ORF">Micbo1qcDRAFT_137923</name>
</gene>
<dbReference type="GO" id="GO:0004553">
    <property type="term" value="F:hydrolase activity, hydrolyzing O-glycosyl compounds"/>
    <property type="evidence" value="ECO:0007669"/>
    <property type="project" value="InterPro"/>
</dbReference>
<keyword evidence="1 7" id="KW-0732">Signal</keyword>
<dbReference type="Pfam" id="PF00722">
    <property type="entry name" value="Glyco_hydro_16"/>
    <property type="match status" value="1"/>
</dbReference>
<dbReference type="EMBL" id="KQ964257">
    <property type="protein sequence ID" value="KXJ88685.1"/>
    <property type="molecule type" value="Genomic_DNA"/>
</dbReference>
<dbReference type="Gene3D" id="2.60.120.200">
    <property type="match status" value="1"/>
</dbReference>
<feature type="region of interest" description="Disordered" evidence="6">
    <location>
        <begin position="349"/>
        <end position="396"/>
    </location>
</feature>
<feature type="domain" description="GH16" evidence="8">
    <location>
        <begin position="63"/>
        <end position="278"/>
    </location>
</feature>
<dbReference type="GO" id="GO:0030246">
    <property type="term" value="F:carbohydrate binding"/>
    <property type="evidence" value="ECO:0007669"/>
    <property type="project" value="UniProtKB-KW"/>
</dbReference>
<dbReference type="FunFam" id="2.60.120.200:FF:000159">
    <property type="entry name" value="Glycosidase"/>
    <property type="match status" value="1"/>
</dbReference>
<dbReference type="FunCoup" id="A0A136IV03">
    <property type="interactions" value="377"/>
</dbReference>
<dbReference type="InParanoid" id="A0A136IV03"/>
<evidence type="ECO:0000259" key="8">
    <source>
        <dbReference type="PROSITE" id="PS51762"/>
    </source>
</evidence>
<comment type="similarity">
    <text evidence="4">Belongs to the glycosyl hydrolase 16 family. CRH1 subfamily.</text>
</comment>
<keyword evidence="2" id="KW-0378">Hydrolase</keyword>
<accession>A0A136IV03</accession>
<evidence type="ECO:0000313" key="10">
    <source>
        <dbReference type="Proteomes" id="UP000070501"/>
    </source>
</evidence>
<dbReference type="OrthoDB" id="4781at2759"/>
<dbReference type="Proteomes" id="UP000070501">
    <property type="component" value="Unassembled WGS sequence"/>
</dbReference>
<dbReference type="SUPFAM" id="SSF49899">
    <property type="entry name" value="Concanavalin A-like lectins/glucanases"/>
    <property type="match status" value="1"/>
</dbReference>
<keyword evidence="10" id="KW-1185">Reference proteome</keyword>
<dbReference type="AlphaFoldDB" id="A0A136IV03"/>
<dbReference type="GO" id="GO:0009277">
    <property type="term" value="C:fungal-type cell wall"/>
    <property type="evidence" value="ECO:0007669"/>
    <property type="project" value="UniProtKB-ARBA"/>
</dbReference>
<feature type="compositionally biased region" description="Polar residues" evidence="6">
    <location>
        <begin position="350"/>
        <end position="360"/>
    </location>
</feature>
<feature type="signal peptide" evidence="7">
    <location>
        <begin position="1"/>
        <end position="20"/>
    </location>
</feature>
<comment type="function">
    <text evidence="5">Dual chitinase/transglycosylase that plays a role in cell wall architecture. Chitinase and transglycosylase activities are coupled. Required for the polysaccharide cross-linking at the septa and the cell wall. More specifically, transfers chitin to 1,6-beta-glucan in the cell wall.</text>
</comment>
<evidence type="ECO:0000256" key="4">
    <source>
        <dbReference type="ARBA" id="ARBA00038074"/>
    </source>
</evidence>
<sequence length="453" mass="47114">MLPSLSLLGAALLGAAAVSAVDTAPKCSLTQKCPKSAPCCSQYGSCGAGAYCLGGCDPRMSFSLDSCVPAPVCQNRKMDMSSTDRIVDVSKYLGDASKADWVAQGSPIAYNGHTLLTMPPRSVGTVLASTVYMWYGRVKARMKTGIGAGVVTAFILMSDVKDEIDYEWVGTDLTTSQTNYYYQGIPDYTHSGNITGASNINQNWHDYEINWTPDKIEWLVDGKVGRSVNKKDTWNKTANRYDFPQTPSRVQLSLWPGGADTNAAGTVAWAGGAIQWDSDFIKENGYYYASVGEISIECFGANSPPGTNKGKSYTFKDIKSTEDTVVDGDKNTIIKSLLATGLDMDLNYPDSGTGSNNPTQELIPGLSGGGPGTNGQAPPVNNGGTGTSGGSAGNPAGTDVAPKCTATGFTQDCQAAAAGGGSSSGTSGASKQDVIVGASMFGAILALSAALLL</sequence>
<dbReference type="PANTHER" id="PTHR10963">
    <property type="entry name" value="GLYCOSYL HYDROLASE-RELATED"/>
    <property type="match status" value="1"/>
</dbReference>
<dbReference type="GO" id="GO:0016757">
    <property type="term" value="F:glycosyltransferase activity"/>
    <property type="evidence" value="ECO:0007669"/>
    <property type="project" value="TreeGrafter"/>
</dbReference>
<proteinExistence type="inferred from homology"/>
<name>A0A136IV03_9PEZI</name>
<evidence type="ECO:0000256" key="6">
    <source>
        <dbReference type="SAM" id="MobiDB-lite"/>
    </source>
</evidence>
<dbReference type="STRING" id="196109.A0A136IV03"/>
<dbReference type="InterPro" id="IPR000757">
    <property type="entry name" value="Beta-glucanase-like"/>
</dbReference>
<dbReference type="InterPro" id="IPR013320">
    <property type="entry name" value="ConA-like_dom_sf"/>
</dbReference>
<evidence type="ECO:0000256" key="3">
    <source>
        <dbReference type="ARBA" id="ARBA00023295"/>
    </source>
</evidence>
<feature type="compositionally biased region" description="Gly residues" evidence="6">
    <location>
        <begin position="383"/>
        <end position="392"/>
    </location>
</feature>
<evidence type="ECO:0000256" key="1">
    <source>
        <dbReference type="ARBA" id="ARBA00022729"/>
    </source>
</evidence>
<keyword evidence="3" id="KW-0326">Glycosidase</keyword>
<evidence type="ECO:0000313" key="9">
    <source>
        <dbReference type="EMBL" id="KXJ88685.1"/>
    </source>
</evidence>
<evidence type="ECO:0000256" key="5">
    <source>
        <dbReference type="ARBA" id="ARBA00093308"/>
    </source>
</evidence>
<keyword evidence="9" id="KW-0430">Lectin</keyword>
<evidence type="ECO:0000256" key="7">
    <source>
        <dbReference type="SAM" id="SignalP"/>
    </source>
</evidence>
<feature type="chain" id="PRO_5007293159" evidence="7">
    <location>
        <begin position="21"/>
        <end position="453"/>
    </location>
</feature>
<dbReference type="GO" id="GO:0031505">
    <property type="term" value="P:fungal-type cell wall organization"/>
    <property type="evidence" value="ECO:0007669"/>
    <property type="project" value="TreeGrafter"/>
</dbReference>
<dbReference type="GO" id="GO:0005975">
    <property type="term" value="P:carbohydrate metabolic process"/>
    <property type="evidence" value="ECO:0007669"/>
    <property type="project" value="InterPro"/>
</dbReference>
<protein>
    <submittedName>
        <fullName evidence="9">Concanavalin A-like lectin/glucanase domain-containing protein</fullName>
    </submittedName>
</protein>
<dbReference type="InterPro" id="IPR050546">
    <property type="entry name" value="Glycosyl_Hydrlase_16"/>
</dbReference>
<evidence type="ECO:0000256" key="2">
    <source>
        <dbReference type="ARBA" id="ARBA00022801"/>
    </source>
</evidence>
<dbReference type="PROSITE" id="PS51762">
    <property type="entry name" value="GH16_2"/>
    <property type="match status" value="1"/>
</dbReference>
<dbReference type="PANTHER" id="PTHR10963:SF22">
    <property type="entry name" value="GLYCOSIDASE CRH2-RELATED"/>
    <property type="match status" value="1"/>
</dbReference>